<protein>
    <submittedName>
        <fullName evidence="8">Protein kinase 2</fullName>
    </submittedName>
</protein>
<feature type="transmembrane region" description="Helical" evidence="6">
    <location>
        <begin position="68"/>
        <end position="84"/>
    </location>
</feature>
<accession>X6MM15</accession>
<gene>
    <name evidence="8" type="ORF">RFI_22304</name>
</gene>
<dbReference type="GO" id="GO:0004674">
    <property type="term" value="F:protein serine/threonine kinase activity"/>
    <property type="evidence" value="ECO:0007669"/>
    <property type="project" value="UniProtKB-KW"/>
</dbReference>
<feature type="domain" description="Protein kinase" evidence="7">
    <location>
        <begin position="1"/>
        <end position="240"/>
    </location>
</feature>
<dbReference type="FunFam" id="1.10.510.10:FF:000551">
    <property type="entry name" value="Non-specific serine/threonine protein kinase"/>
    <property type="match status" value="1"/>
</dbReference>
<keyword evidence="6" id="KW-0812">Transmembrane</keyword>
<evidence type="ECO:0000313" key="8">
    <source>
        <dbReference type="EMBL" id="ETO15058.1"/>
    </source>
</evidence>
<dbReference type="OrthoDB" id="6764942at2759"/>
<dbReference type="PROSITE" id="PS50011">
    <property type="entry name" value="PROTEIN_KINASE_DOM"/>
    <property type="match status" value="1"/>
</dbReference>
<keyword evidence="3" id="KW-0547">Nucleotide-binding</keyword>
<sequence length="240" mass="28259">MQVKKNDDGKIYAMKVLKKKALVKRKQVQHTQTVNSTKNYIYERKVLCQIDHPFVVSLRYSFQTDAKVCSAFFFLIYLFIYSFLKCIFQSCPSRFFFPKKKRILLLYMILDFFNGGELFFHLKNEGRFNEKRSKFYAAEICSALECLHLKGIIYRDLKPENILLDAEGHIKITDFGLSKDCLKGDMITHTFCGTPEYLAPEVLQGDNFVFISLQFVQNHVHNQINQINQIKFYQNKNKIK</sequence>
<evidence type="ECO:0000256" key="5">
    <source>
        <dbReference type="ARBA" id="ARBA00022840"/>
    </source>
</evidence>
<dbReference type="InterPro" id="IPR011009">
    <property type="entry name" value="Kinase-like_dom_sf"/>
</dbReference>
<keyword evidence="6" id="KW-0472">Membrane</keyword>
<evidence type="ECO:0000259" key="7">
    <source>
        <dbReference type="PROSITE" id="PS50011"/>
    </source>
</evidence>
<dbReference type="PANTHER" id="PTHR24351">
    <property type="entry name" value="RIBOSOMAL PROTEIN S6 KINASE"/>
    <property type="match status" value="1"/>
</dbReference>
<dbReference type="InterPro" id="IPR045270">
    <property type="entry name" value="STKc_AGC"/>
</dbReference>
<name>X6MM15_RETFI</name>
<evidence type="ECO:0000256" key="3">
    <source>
        <dbReference type="ARBA" id="ARBA00022741"/>
    </source>
</evidence>
<dbReference type="InterPro" id="IPR000719">
    <property type="entry name" value="Prot_kinase_dom"/>
</dbReference>
<dbReference type="SUPFAM" id="SSF56112">
    <property type="entry name" value="Protein kinase-like (PK-like)"/>
    <property type="match status" value="1"/>
</dbReference>
<dbReference type="Gene3D" id="1.10.510.10">
    <property type="entry name" value="Transferase(Phosphotransferase) domain 1"/>
    <property type="match status" value="1"/>
</dbReference>
<comment type="caution">
    <text evidence="8">The sequence shown here is derived from an EMBL/GenBank/DDBJ whole genome shotgun (WGS) entry which is preliminary data.</text>
</comment>
<dbReference type="AlphaFoldDB" id="X6MM15"/>
<organism evidence="8 9">
    <name type="scientific">Reticulomyxa filosa</name>
    <dbReference type="NCBI Taxonomy" id="46433"/>
    <lineage>
        <taxon>Eukaryota</taxon>
        <taxon>Sar</taxon>
        <taxon>Rhizaria</taxon>
        <taxon>Retaria</taxon>
        <taxon>Foraminifera</taxon>
        <taxon>Monothalamids</taxon>
        <taxon>Reticulomyxidae</taxon>
        <taxon>Reticulomyxa</taxon>
    </lineage>
</organism>
<dbReference type="GO" id="GO:0005524">
    <property type="term" value="F:ATP binding"/>
    <property type="evidence" value="ECO:0007669"/>
    <property type="project" value="UniProtKB-KW"/>
</dbReference>
<keyword evidence="9" id="KW-1185">Reference proteome</keyword>
<dbReference type="PROSITE" id="PS00108">
    <property type="entry name" value="PROTEIN_KINASE_ST"/>
    <property type="match status" value="1"/>
</dbReference>
<evidence type="ECO:0000256" key="2">
    <source>
        <dbReference type="ARBA" id="ARBA00022679"/>
    </source>
</evidence>
<keyword evidence="2" id="KW-0808">Transferase</keyword>
<evidence type="ECO:0000256" key="6">
    <source>
        <dbReference type="SAM" id="Phobius"/>
    </source>
</evidence>
<proteinExistence type="predicted"/>
<evidence type="ECO:0000256" key="1">
    <source>
        <dbReference type="ARBA" id="ARBA00022527"/>
    </source>
</evidence>
<evidence type="ECO:0000313" key="9">
    <source>
        <dbReference type="Proteomes" id="UP000023152"/>
    </source>
</evidence>
<dbReference type="Gene3D" id="3.30.200.20">
    <property type="entry name" value="Phosphorylase Kinase, domain 1"/>
    <property type="match status" value="2"/>
</dbReference>
<dbReference type="Proteomes" id="UP000023152">
    <property type="component" value="Unassembled WGS sequence"/>
</dbReference>
<dbReference type="CDD" id="cd05123">
    <property type="entry name" value="STKc_AGC"/>
    <property type="match status" value="1"/>
</dbReference>
<keyword evidence="6" id="KW-1133">Transmembrane helix</keyword>
<keyword evidence="4 8" id="KW-0418">Kinase</keyword>
<keyword evidence="5" id="KW-0067">ATP-binding</keyword>
<dbReference type="InterPro" id="IPR008271">
    <property type="entry name" value="Ser/Thr_kinase_AS"/>
</dbReference>
<evidence type="ECO:0000256" key="4">
    <source>
        <dbReference type="ARBA" id="ARBA00022777"/>
    </source>
</evidence>
<dbReference type="SMART" id="SM00220">
    <property type="entry name" value="S_TKc"/>
    <property type="match status" value="1"/>
</dbReference>
<feature type="transmembrane region" description="Helical" evidence="6">
    <location>
        <begin position="104"/>
        <end position="122"/>
    </location>
</feature>
<reference evidence="8 9" key="1">
    <citation type="journal article" date="2013" name="Curr. Biol.">
        <title>The Genome of the Foraminiferan Reticulomyxa filosa.</title>
        <authorList>
            <person name="Glockner G."/>
            <person name="Hulsmann N."/>
            <person name="Schleicher M."/>
            <person name="Noegel A.A."/>
            <person name="Eichinger L."/>
            <person name="Gallinger C."/>
            <person name="Pawlowski J."/>
            <person name="Sierra R."/>
            <person name="Euteneuer U."/>
            <person name="Pillet L."/>
            <person name="Moustafa A."/>
            <person name="Platzer M."/>
            <person name="Groth M."/>
            <person name="Szafranski K."/>
            <person name="Schliwa M."/>
        </authorList>
    </citation>
    <scope>NUCLEOTIDE SEQUENCE [LARGE SCALE GENOMIC DNA]</scope>
</reference>
<keyword evidence="1" id="KW-0723">Serine/threonine-protein kinase</keyword>
<dbReference type="EMBL" id="ASPP01019507">
    <property type="protein sequence ID" value="ETO15058.1"/>
    <property type="molecule type" value="Genomic_DNA"/>
</dbReference>
<dbReference type="Pfam" id="PF00069">
    <property type="entry name" value="Pkinase"/>
    <property type="match status" value="1"/>
</dbReference>